<dbReference type="Pfam" id="PF14237">
    <property type="entry name" value="GYF_2"/>
    <property type="match status" value="1"/>
</dbReference>
<protein>
    <recommendedName>
        <fullName evidence="2">GYF domain-containing protein</fullName>
    </recommendedName>
</protein>
<evidence type="ECO:0000313" key="3">
    <source>
        <dbReference type="EMBL" id="SVE12476.1"/>
    </source>
</evidence>
<accession>A0A383AWY8</accession>
<name>A0A383AWY8_9ZZZZ</name>
<dbReference type="EMBL" id="UINC01195760">
    <property type="protein sequence ID" value="SVE12476.1"/>
    <property type="molecule type" value="Genomic_DNA"/>
</dbReference>
<feature type="non-terminal residue" evidence="3">
    <location>
        <position position="117"/>
    </location>
</feature>
<evidence type="ECO:0000259" key="2">
    <source>
        <dbReference type="Pfam" id="PF14237"/>
    </source>
</evidence>
<evidence type="ECO:0000256" key="1">
    <source>
        <dbReference type="SAM" id="MobiDB-lite"/>
    </source>
</evidence>
<feature type="region of interest" description="Disordered" evidence="1">
    <location>
        <begin position="97"/>
        <end position="117"/>
    </location>
</feature>
<proteinExistence type="predicted"/>
<feature type="domain" description="GYF" evidence="2">
    <location>
        <begin position="34"/>
        <end position="77"/>
    </location>
</feature>
<dbReference type="InterPro" id="IPR025640">
    <property type="entry name" value="GYF_2"/>
</dbReference>
<gene>
    <name evidence="3" type="ORF">METZ01_LOCUS465330</name>
</gene>
<dbReference type="AlphaFoldDB" id="A0A383AWY8"/>
<reference evidence="3" key="1">
    <citation type="submission" date="2018-05" db="EMBL/GenBank/DDBJ databases">
        <authorList>
            <person name="Lanie J.A."/>
            <person name="Ng W.-L."/>
            <person name="Kazmierczak K.M."/>
            <person name="Andrzejewski T.M."/>
            <person name="Davidsen T.M."/>
            <person name="Wayne K.J."/>
            <person name="Tettelin H."/>
            <person name="Glass J.I."/>
            <person name="Rusch D."/>
            <person name="Podicherti R."/>
            <person name="Tsui H.-C.T."/>
            <person name="Winkler M.E."/>
        </authorList>
    </citation>
    <scope>NUCLEOTIDE SEQUENCE</scope>
</reference>
<sequence>VRFALVAFFGVEVLVWRAYRWESEFDFGLSMEIYLHVGEDNVGPLSEEDVKAKYASGEVGPDTLGWMDTLDTWYSLSNEQFAFLGLTPVAAAEPVAEAASAEPVAEESVASEEPAGE</sequence>
<feature type="non-terminal residue" evidence="3">
    <location>
        <position position="1"/>
    </location>
</feature>
<organism evidence="3">
    <name type="scientific">marine metagenome</name>
    <dbReference type="NCBI Taxonomy" id="408172"/>
    <lineage>
        <taxon>unclassified sequences</taxon>
        <taxon>metagenomes</taxon>
        <taxon>ecological metagenomes</taxon>
    </lineage>
</organism>